<dbReference type="PROSITE" id="PS51257">
    <property type="entry name" value="PROKAR_LIPOPROTEIN"/>
    <property type="match status" value="1"/>
</dbReference>
<dbReference type="Proteomes" id="UP001139353">
    <property type="component" value="Unassembled WGS sequence"/>
</dbReference>
<feature type="signal peptide" evidence="1">
    <location>
        <begin position="1"/>
        <end position="20"/>
    </location>
</feature>
<dbReference type="RefSeq" id="WP_275683144.1">
    <property type="nucleotide sequence ID" value="NZ_JAJLJH010000003.1"/>
</dbReference>
<reference evidence="3" key="1">
    <citation type="submission" date="2021-11" db="EMBL/GenBank/DDBJ databases">
        <title>BS-T2-15 a new species belonging to the Comamonadaceae family isolated from the soil of a French oak forest.</title>
        <authorList>
            <person name="Mieszkin S."/>
            <person name="Alain K."/>
        </authorList>
    </citation>
    <scope>NUCLEOTIDE SEQUENCE</scope>
    <source>
        <strain evidence="3">BS-T2-15</strain>
    </source>
</reference>
<organism evidence="3 4">
    <name type="scientific">Scleromatobacter humisilvae</name>
    <dbReference type="NCBI Taxonomy" id="2897159"/>
    <lineage>
        <taxon>Bacteria</taxon>
        <taxon>Pseudomonadati</taxon>
        <taxon>Pseudomonadota</taxon>
        <taxon>Betaproteobacteria</taxon>
        <taxon>Burkholderiales</taxon>
        <taxon>Sphaerotilaceae</taxon>
        <taxon>Scleromatobacter</taxon>
    </lineage>
</organism>
<accession>A0A9X1YMI8</accession>
<dbReference type="AlphaFoldDB" id="A0A9X1YMI8"/>
<evidence type="ECO:0000256" key="1">
    <source>
        <dbReference type="SAM" id="SignalP"/>
    </source>
</evidence>
<feature type="chain" id="PRO_5040746213" description="Ysc84 actin-binding domain-containing protein" evidence="1">
    <location>
        <begin position="21"/>
        <end position="184"/>
    </location>
</feature>
<sequence>MKKRLFISLAVVALIGSACATIDPDSAAQRRSIDAQTDAALATLGAKVPGSSELVAKARGVLVFPSVMTAGLVIGGSWGEGELRSGGATIGYYSTGRASAGVIAGADSKAIYVLFMTQESLDKFKKGYGWTVGADAAITVLRNGADASVDTQSGQHPVVAYVLAKSGLLVDVSLEGAKVSRVDI</sequence>
<dbReference type="Pfam" id="PF04366">
    <property type="entry name" value="Ysc84"/>
    <property type="match status" value="1"/>
</dbReference>
<gene>
    <name evidence="3" type="ORF">LPC04_15480</name>
</gene>
<evidence type="ECO:0000313" key="3">
    <source>
        <dbReference type="EMBL" id="MCK9687112.1"/>
    </source>
</evidence>
<keyword evidence="1" id="KW-0732">Signal</keyword>
<comment type="caution">
    <text evidence="3">The sequence shown here is derived from an EMBL/GenBank/DDBJ whole genome shotgun (WGS) entry which is preliminary data.</text>
</comment>
<protein>
    <recommendedName>
        <fullName evidence="2">Ysc84 actin-binding domain-containing protein</fullName>
    </recommendedName>
</protein>
<evidence type="ECO:0000313" key="4">
    <source>
        <dbReference type="Proteomes" id="UP001139353"/>
    </source>
</evidence>
<dbReference type="EMBL" id="JAJLJH010000003">
    <property type="protein sequence ID" value="MCK9687112.1"/>
    <property type="molecule type" value="Genomic_DNA"/>
</dbReference>
<name>A0A9X1YMI8_9BURK</name>
<dbReference type="InterPro" id="IPR007461">
    <property type="entry name" value="Ysc84_actin-binding"/>
</dbReference>
<feature type="domain" description="Ysc84 actin-binding" evidence="2">
    <location>
        <begin position="98"/>
        <end position="180"/>
    </location>
</feature>
<evidence type="ECO:0000259" key="2">
    <source>
        <dbReference type="Pfam" id="PF04366"/>
    </source>
</evidence>
<keyword evidence="4" id="KW-1185">Reference proteome</keyword>
<proteinExistence type="predicted"/>